<feature type="transmembrane region" description="Helical" evidence="1">
    <location>
        <begin position="15"/>
        <end position="36"/>
    </location>
</feature>
<accession>A0A820RYU9</accession>
<dbReference type="AlphaFoldDB" id="A0A820RYU9"/>
<dbReference type="EMBL" id="CAJOAY010034218">
    <property type="protein sequence ID" value="CAF4443547.1"/>
    <property type="molecule type" value="Genomic_DNA"/>
</dbReference>
<gene>
    <name evidence="2" type="ORF">OKA104_LOCUS53762</name>
</gene>
<name>A0A820RYU9_9BILA</name>
<comment type="caution">
    <text evidence="2">The sequence shown here is derived from an EMBL/GenBank/DDBJ whole genome shotgun (WGS) entry which is preliminary data.</text>
</comment>
<keyword evidence="1" id="KW-0472">Membrane</keyword>
<dbReference type="Proteomes" id="UP000663881">
    <property type="component" value="Unassembled WGS sequence"/>
</dbReference>
<reference evidence="2" key="1">
    <citation type="submission" date="2021-02" db="EMBL/GenBank/DDBJ databases">
        <authorList>
            <person name="Nowell W R."/>
        </authorList>
    </citation>
    <scope>NUCLEOTIDE SEQUENCE</scope>
</reference>
<keyword evidence="1" id="KW-0812">Transmembrane</keyword>
<proteinExistence type="predicted"/>
<protein>
    <submittedName>
        <fullName evidence="2">Uncharacterized protein</fullName>
    </submittedName>
</protein>
<organism evidence="2 3">
    <name type="scientific">Adineta steineri</name>
    <dbReference type="NCBI Taxonomy" id="433720"/>
    <lineage>
        <taxon>Eukaryota</taxon>
        <taxon>Metazoa</taxon>
        <taxon>Spiralia</taxon>
        <taxon>Gnathifera</taxon>
        <taxon>Rotifera</taxon>
        <taxon>Eurotatoria</taxon>
        <taxon>Bdelloidea</taxon>
        <taxon>Adinetida</taxon>
        <taxon>Adinetidae</taxon>
        <taxon>Adineta</taxon>
    </lineage>
</organism>
<keyword evidence="1" id="KW-1133">Transmembrane helix</keyword>
<sequence>MTEVRHPEKMRRDRIMLMCLTILGIAAILSVSVNLFKIRNKEQEVISTTIQTTTESSNNLITESTVISTSKFNV</sequence>
<evidence type="ECO:0000256" key="1">
    <source>
        <dbReference type="SAM" id="Phobius"/>
    </source>
</evidence>
<evidence type="ECO:0000313" key="3">
    <source>
        <dbReference type="Proteomes" id="UP000663881"/>
    </source>
</evidence>
<evidence type="ECO:0000313" key="2">
    <source>
        <dbReference type="EMBL" id="CAF4443547.1"/>
    </source>
</evidence>